<proteinExistence type="predicted"/>
<evidence type="ECO:0000256" key="11">
    <source>
        <dbReference type="ARBA" id="ARBA00022989"/>
    </source>
</evidence>
<dbReference type="KEGG" id="asd:AS9A_4250"/>
<feature type="transmembrane region" description="Helical" evidence="14">
    <location>
        <begin position="30"/>
        <end position="57"/>
    </location>
</feature>
<dbReference type="PROSITE" id="PS50109">
    <property type="entry name" value="HIS_KIN"/>
    <property type="match status" value="1"/>
</dbReference>
<evidence type="ECO:0000313" key="17">
    <source>
        <dbReference type="Proteomes" id="UP000009235"/>
    </source>
</evidence>
<keyword evidence="11 14" id="KW-1133">Transmembrane helix</keyword>
<feature type="transmembrane region" description="Helical" evidence="14">
    <location>
        <begin position="69"/>
        <end position="89"/>
    </location>
</feature>
<dbReference type="Gene3D" id="1.20.120.620">
    <property type="entry name" value="Backbone structure of the membrane domain of e. Coli histidine kinase receptor kdpd"/>
    <property type="match status" value="1"/>
</dbReference>
<dbReference type="STRING" id="443218.AS9A_4250"/>
<dbReference type="Proteomes" id="UP000009235">
    <property type="component" value="Chromosome"/>
</dbReference>
<dbReference type="Pfam" id="PF13493">
    <property type="entry name" value="DUF4118"/>
    <property type="match status" value="1"/>
</dbReference>
<dbReference type="GO" id="GO:0005886">
    <property type="term" value="C:plasma membrane"/>
    <property type="evidence" value="ECO:0007669"/>
    <property type="project" value="UniProtKB-SubCell"/>
</dbReference>
<dbReference type="SMART" id="SM00388">
    <property type="entry name" value="HisKA"/>
    <property type="match status" value="1"/>
</dbReference>
<evidence type="ECO:0000256" key="9">
    <source>
        <dbReference type="ARBA" id="ARBA00022777"/>
    </source>
</evidence>
<keyword evidence="12" id="KW-0902">Two-component regulatory system</keyword>
<dbReference type="EC" id="2.7.13.3" evidence="4"/>
<evidence type="ECO:0000256" key="10">
    <source>
        <dbReference type="ARBA" id="ARBA00022840"/>
    </source>
</evidence>
<evidence type="ECO:0000256" key="3">
    <source>
        <dbReference type="ARBA" id="ARBA00004236"/>
    </source>
</evidence>
<evidence type="ECO:0000313" key="16">
    <source>
        <dbReference type="EMBL" id="AEF42683.1"/>
    </source>
</evidence>
<evidence type="ECO:0000256" key="2">
    <source>
        <dbReference type="ARBA" id="ARBA00004141"/>
    </source>
</evidence>
<dbReference type="InterPro" id="IPR036890">
    <property type="entry name" value="HATPase_C_sf"/>
</dbReference>
<protein>
    <recommendedName>
        <fullName evidence="4">histidine kinase</fullName>
        <ecNumber evidence="4">2.7.13.3</ecNumber>
    </recommendedName>
</protein>
<keyword evidence="10" id="KW-0067">ATP-binding</keyword>
<keyword evidence="13 14" id="KW-0472">Membrane</keyword>
<dbReference type="HOGENOM" id="CLU_000445_89_5_11"/>
<keyword evidence="7 14" id="KW-0812">Transmembrane</keyword>
<dbReference type="GO" id="GO:0005524">
    <property type="term" value="F:ATP binding"/>
    <property type="evidence" value="ECO:0007669"/>
    <property type="project" value="UniProtKB-KW"/>
</dbReference>
<evidence type="ECO:0000256" key="8">
    <source>
        <dbReference type="ARBA" id="ARBA00022741"/>
    </source>
</evidence>
<reference evidence="16 17" key="1">
    <citation type="journal article" date="2011" name="J. Bacteriol.">
        <title>Complete genome sequence of Amycolicicoccus subflavus DQS3-9A1T, an actinomycete isolated from crude oil-polluted soil.</title>
        <authorList>
            <person name="Cai M."/>
            <person name="Chen W.M."/>
            <person name="Nie Y."/>
            <person name="Chi C.Q."/>
            <person name="Wang Y.N."/>
            <person name="Tang Y.Q."/>
            <person name="Li G.Y."/>
            <person name="Wu X.L."/>
        </authorList>
    </citation>
    <scope>NUCLEOTIDE SEQUENCE [LARGE SCALE GENOMIC DNA]</scope>
    <source>
        <strain evidence="17">DSM 45089 / DQS3-9A1</strain>
    </source>
</reference>
<dbReference type="InterPro" id="IPR003661">
    <property type="entry name" value="HisK_dim/P_dom"/>
</dbReference>
<keyword evidence="6" id="KW-0808">Transferase</keyword>
<dbReference type="Gene3D" id="3.30.565.10">
    <property type="entry name" value="Histidine kinase-like ATPase, C-terminal domain"/>
    <property type="match status" value="1"/>
</dbReference>
<dbReference type="Pfam" id="PF00512">
    <property type="entry name" value="HisKA"/>
    <property type="match status" value="1"/>
</dbReference>
<evidence type="ECO:0000256" key="12">
    <source>
        <dbReference type="ARBA" id="ARBA00023012"/>
    </source>
</evidence>
<dbReference type="InterPro" id="IPR038318">
    <property type="entry name" value="KdpD_sf"/>
</dbReference>
<comment type="subcellular location">
    <subcellularLocation>
        <location evidence="3">Cell membrane</location>
    </subcellularLocation>
    <subcellularLocation>
        <location evidence="2">Membrane</location>
        <topology evidence="2">Multi-pass membrane protein</topology>
    </subcellularLocation>
</comment>
<keyword evidence="9 16" id="KW-0418">Kinase</keyword>
<evidence type="ECO:0000256" key="14">
    <source>
        <dbReference type="SAM" id="Phobius"/>
    </source>
</evidence>
<feature type="domain" description="Histidine kinase" evidence="15">
    <location>
        <begin position="232"/>
        <end position="442"/>
    </location>
</feature>
<comment type="catalytic activity">
    <reaction evidence="1">
        <text>ATP + protein L-histidine = ADP + protein N-phospho-L-histidine.</text>
        <dbReference type="EC" id="2.7.13.3"/>
    </reaction>
</comment>
<dbReference type="InterPro" id="IPR003594">
    <property type="entry name" value="HATPase_dom"/>
</dbReference>
<keyword evidence="5" id="KW-0597">Phosphoprotein</keyword>
<evidence type="ECO:0000256" key="5">
    <source>
        <dbReference type="ARBA" id="ARBA00022553"/>
    </source>
</evidence>
<evidence type="ECO:0000259" key="15">
    <source>
        <dbReference type="PROSITE" id="PS50109"/>
    </source>
</evidence>
<dbReference type="Gene3D" id="1.10.287.130">
    <property type="match status" value="1"/>
</dbReference>
<evidence type="ECO:0000256" key="6">
    <source>
        <dbReference type="ARBA" id="ARBA00022679"/>
    </source>
</evidence>
<dbReference type="CDD" id="cd00082">
    <property type="entry name" value="HisKA"/>
    <property type="match status" value="1"/>
</dbReference>
<dbReference type="PANTHER" id="PTHR45569:SF1">
    <property type="entry name" value="SENSOR PROTEIN KDPD"/>
    <property type="match status" value="1"/>
</dbReference>
<dbReference type="SUPFAM" id="SSF47384">
    <property type="entry name" value="Homodimeric domain of signal transducing histidine kinase"/>
    <property type="match status" value="1"/>
</dbReference>
<dbReference type="InterPro" id="IPR036097">
    <property type="entry name" value="HisK_dim/P_sf"/>
</dbReference>
<dbReference type="Pfam" id="PF02518">
    <property type="entry name" value="HATPase_c"/>
    <property type="match status" value="1"/>
</dbReference>
<dbReference type="SMART" id="SM00387">
    <property type="entry name" value="HATPase_c"/>
    <property type="match status" value="1"/>
</dbReference>
<accession>F6EL20</accession>
<gene>
    <name evidence="16" type="ordered locus">AS9A_4250</name>
</gene>
<keyword evidence="17" id="KW-1185">Reference proteome</keyword>
<dbReference type="SUPFAM" id="SSF55874">
    <property type="entry name" value="ATPase domain of HSP90 chaperone/DNA topoisomerase II/histidine kinase"/>
    <property type="match status" value="1"/>
</dbReference>
<dbReference type="PRINTS" id="PR00344">
    <property type="entry name" value="BCTRLSENSOR"/>
</dbReference>
<dbReference type="InterPro" id="IPR005467">
    <property type="entry name" value="His_kinase_dom"/>
</dbReference>
<evidence type="ECO:0000256" key="4">
    <source>
        <dbReference type="ARBA" id="ARBA00012438"/>
    </source>
</evidence>
<sequence>MLPALFTVAFLPLKNHVAFANIAMTFLLIVVVTAVVGGLLPALAAVVLSAALLNFFFTEPFHTPFIADAENIMTLTVMVAAAVLVAIVVNRSAVRAAEAERARREAALLFSFARIILFDDNPADRLLARITEDFELESAALEEFDGTHWHTTDHARCQPSKPVEVKIQVVQVSPDVRLVVAGNELARDDWAVLETAGFQAVLALRHQRMSATAAEAERQADAAALRNALLSALGHDLRTPLTSLKTAIGSLQDEQLRFSPEDRRELLSVADESAAQLSGLVDNLLDSSRLVTGAVRPNLGNLAVEDAIARALRHVTESDSISLDIADNLPEILADGGLLERVIANLADNALRHGGKGVTITVRAISDDVVISVADHGPGLPLGPRDETFAPFRRRGDRNMTTGIGLGMSVAKGFTEAMAGTIEVAETPGGGLTVNCAFPAVEYAGAGEG</sequence>
<dbReference type="GO" id="GO:0000155">
    <property type="term" value="F:phosphorelay sensor kinase activity"/>
    <property type="evidence" value="ECO:0007669"/>
    <property type="project" value="InterPro"/>
</dbReference>
<name>F6EL20_HOYSD</name>
<keyword evidence="8" id="KW-0547">Nucleotide-binding</keyword>
<dbReference type="AlphaFoldDB" id="F6EL20"/>
<dbReference type="PANTHER" id="PTHR45569">
    <property type="entry name" value="SENSOR PROTEIN KDPD"/>
    <property type="match status" value="1"/>
</dbReference>
<dbReference type="InterPro" id="IPR004358">
    <property type="entry name" value="Sig_transdc_His_kin-like_C"/>
</dbReference>
<evidence type="ECO:0000256" key="7">
    <source>
        <dbReference type="ARBA" id="ARBA00022692"/>
    </source>
</evidence>
<dbReference type="InterPro" id="IPR052023">
    <property type="entry name" value="Histidine_kinase_KdpD"/>
</dbReference>
<dbReference type="CDD" id="cd00075">
    <property type="entry name" value="HATPase"/>
    <property type="match status" value="1"/>
</dbReference>
<evidence type="ECO:0000256" key="1">
    <source>
        <dbReference type="ARBA" id="ARBA00000085"/>
    </source>
</evidence>
<organism evidence="16 17">
    <name type="scientific">Hoyosella subflava (strain DSM 45089 / JCM 17490 / NBRC 109087 / DQS3-9A1)</name>
    <name type="common">Amycolicicoccus subflavus</name>
    <dbReference type="NCBI Taxonomy" id="443218"/>
    <lineage>
        <taxon>Bacteria</taxon>
        <taxon>Bacillati</taxon>
        <taxon>Actinomycetota</taxon>
        <taxon>Actinomycetes</taxon>
        <taxon>Mycobacteriales</taxon>
        <taxon>Hoyosellaceae</taxon>
        <taxon>Hoyosella</taxon>
    </lineage>
</organism>
<dbReference type="EMBL" id="CP002786">
    <property type="protein sequence ID" value="AEF42683.1"/>
    <property type="molecule type" value="Genomic_DNA"/>
</dbReference>
<dbReference type="InterPro" id="IPR025201">
    <property type="entry name" value="KdpD_TM"/>
</dbReference>
<dbReference type="eggNOG" id="COG2205">
    <property type="taxonomic scope" value="Bacteria"/>
</dbReference>
<evidence type="ECO:0000256" key="13">
    <source>
        <dbReference type="ARBA" id="ARBA00023136"/>
    </source>
</evidence>